<reference evidence="2" key="1">
    <citation type="journal article" date="2021" name="PeerJ">
        <title>Extensive microbial diversity within the chicken gut microbiome revealed by metagenomics and culture.</title>
        <authorList>
            <person name="Gilroy R."/>
            <person name="Ravi A."/>
            <person name="Getino M."/>
            <person name="Pursley I."/>
            <person name="Horton D.L."/>
            <person name="Alikhan N.F."/>
            <person name="Baker D."/>
            <person name="Gharbi K."/>
            <person name="Hall N."/>
            <person name="Watson M."/>
            <person name="Adriaenssens E.M."/>
            <person name="Foster-Nyarko E."/>
            <person name="Jarju S."/>
            <person name="Secka A."/>
            <person name="Antonio M."/>
            <person name="Oren A."/>
            <person name="Chaudhuri R.R."/>
            <person name="La Ragione R."/>
            <person name="Hildebrand F."/>
            <person name="Pallen M.J."/>
        </authorList>
    </citation>
    <scope>NUCLEOTIDE SEQUENCE</scope>
    <source>
        <strain evidence="2">CHK169-11906</strain>
    </source>
</reference>
<protein>
    <recommendedName>
        <fullName evidence="4">DUF4440 domain-containing protein</fullName>
    </recommendedName>
</protein>
<dbReference type="Proteomes" id="UP000824259">
    <property type="component" value="Unassembled WGS sequence"/>
</dbReference>
<dbReference type="AlphaFoldDB" id="A0A9D2L3P5"/>
<proteinExistence type="predicted"/>
<organism evidence="2 3">
    <name type="scientific">Candidatus Alistipes avicola</name>
    <dbReference type="NCBI Taxonomy" id="2838432"/>
    <lineage>
        <taxon>Bacteria</taxon>
        <taxon>Pseudomonadati</taxon>
        <taxon>Bacteroidota</taxon>
        <taxon>Bacteroidia</taxon>
        <taxon>Bacteroidales</taxon>
        <taxon>Rikenellaceae</taxon>
        <taxon>Alistipes</taxon>
    </lineage>
</organism>
<evidence type="ECO:0000313" key="3">
    <source>
        <dbReference type="Proteomes" id="UP000824259"/>
    </source>
</evidence>
<comment type="caution">
    <text evidence="2">The sequence shown here is derived from an EMBL/GenBank/DDBJ whole genome shotgun (WGS) entry which is preliminary data.</text>
</comment>
<gene>
    <name evidence="2" type="ORF">H9779_00465</name>
</gene>
<feature type="chain" id="PRO_5039614403" description="DUF4440 domain-containing protein" evidence="1">
    <location>
        <begin position="20"/>
        <end position="157"/>
    </location>
</feature>
<name>A0A9D2L3P5_9BACT</name>
<evidence type="ECO:0000313" key="2">
    <source>
        <dbReference type="EMBL" id="HJA98064.1"/>
    </source>
</evidence>
<dbReference type="EMBL" id="DWYR01000002">
    <property type="protein sequence ID" value="HJA98064.1"/>
    <property type="molecule type" value="Genomic_DNA"/>
</dbReference>
<sequence length="157" mass="19254">MKRLLLIFMFLFSIQGVFSQDQLSEMINISLEKFVEIDIQQRERYRAEYFPEKEKITSISNYYLLTDYYPNGFEFSQKIKDMGFRLTSERDYNKRWFRKPQVVVEMGYTLYGNILRIWFSKESISRKIKYLGASWAYFVWQYDCKTDGWDLIYVRYV</sequence>
<reference evidence="2" key="2">
    <citation type="submission" date="2021-04" db="EMBL/GenBank/DDBJ databases">
        <authorList>
            <person name="Gilroy R."/>
        </authorList>
    </citation>
    <scope>NUCLEOTIDE SEQUENCE</scope>
    <source>
        <strain evidence="2">CHK169-11906</strain>
    </source>
</reference>
<accession>A0A9D2L3P5</accession>
<evidence type="ECO:0000256" key="1">
    <source>
        <dbReference type="SAM" id="SignalP"/>
    </source>
</evidence>
<feature type="signal peptide" evidence="1">
    <location>
        <begin position="1"/>
        <end position="19"/>
    </location>
</feature>
<keyword evidence="1" id="KW-0732">Signal</keyword>
<evidence type="ECO:0008006" key="4">
    <source>
        <dbReference type="Google" id="ProtNLM"/>
    </source>
</evidence>